<keyword evidence="3" id="KW-1185">Reference proteome</keyword>
<dbReference type="Proteomes" id="UP000002028">
    <property type="component" value="Chromosome"/>
</dbReference>
<evidence type="ECO:0000313" key="2">
    <source>
        <dbReference type="EMBL" id="ADB39826.1"/>
    </source>
</evidence>
<dbReference type="GO" id="GO:0016491">
    <property type="term" value="F:oxidoreductase activity"/>
    <property type="evidence" value="ECO:0007669"/>
    <property type="project" value="InterPro"/>
</dbReference>
<protein>
    <submittedName>
        <fullName evidence="2">Alcohol dehydrogenase zinc-binding domain protein</fullName>
    </submittedName>
</protein>
<dbReference type="InterPro" id="IPR051397">
    <property type="entry name" value="Zn-ADH-like_protein"/>
</dbReference>
<evidence type="ECO:0000259" key="1">
    <source>
        <dbReference type="SMART" id="SM00829"/>
    </source>
</evidence>
<organism evidence="2 3">
    <name type="scientific">Spirosoma linguale (strain ATCC 33905 / DSM 74 / LMG 10896 / Claus 1)</name>
    <dbReference type="NCBI Taxonomy" id="504472"/>
    <lineage>
        <taxon>Bacteria</taxon>
        <taxon>Pseudomonadati</taxon>
        <taxon>Bacteroidota</taxon>
        <taxon>Cytophagia</taxon>
        <taxon>Cytophagales</taxon>
        <taxon>Cytophagaceae</taxon>
        <taxon>Spirosoma</taxon>
    </lineage>
</organism>
<evidence type="ECO:0000313" key="3">
    <source>
        <dbReference type="Proteomes" id="UP000002028"/>
    </source>
</evidence>
<dbReference type="eggNOG" id="COG0604">
    <property type="taxonomic scope" value="Bacteria"/>
</dbReference>
<dbReference type="RefSeq" id="WP_012928339.1">
    <property type="nucleotide sequence ID" value="NC_013730.1"/>
</dbReference>
<dbReference type="AlphaFoldDB" id="D2QHM7"/>
<reference evidence="2 3" key="1">
    <citation type="journal article" date="2010" name="Stand. Genomic Sci.">
        <title>Complete genome sequence of Spirosoma linguale type strain (1).</title>
        <authorList>
            <person name="Lail K."/>
            <person name="Sikorski J."/>
            <person name="Saunders E."/>
            <person name="Lapidus A."/>
            <person name="Glavina Del Rio T."/>
            <person name="Copeland A."/>
            <person name="Tice H."/>
            <person name="Cheng J.-F."/>
            <person name="Lucas S."/>
            <person name="Nolan M."/>
            <person name="Bruce D."/>
            <person name="Goodwin L."/>
            <person name="Pitluck S."/>
            <person name="Ivanova N."/>
            <person name="Mavromatis K."/>
            <person name="Ovchinnikova G."/>
            <person name="Pati A."/>
            <person name="Chen A."/>
            <person name="Palaniappan K."/>
            <person name="Land M."/>
            <person name="Hauser L."/>
            <person name="Chang Y.-J."/>
            <person name="Jeffries C.D."/>
            <person name="Chain P."/>
            <person name="Brettin T."/>
            <person name="Detter J.C."/>
            <person name="Schuetze A."/>
            <person name="Rohde M."/>
            <person name="Tindall B.J."/>
            <person name="Goeker M."/>
            <person name="Bristow J."/>
            <person name="Eisen J.A."/>
            <person name="Markowitz V."/>
            <person name="Hugenholtz P."/>
            <person name="Kyrpides N.C."/>
            <person name="Klenk H.-P."/>
            <person name="Chen F."/>
        </authorList>
    </citation>
    <scope>NUCLEOTIDE SEQUENCE [LARGE SCALE GENOMIC DNA]</scope>
    <source>
        <strain evidence="3">ATCC 33905 / DSM 74 / LMG 10896 / Claus 1</strain>
    </source>
</reference>
<dbReference type="Pfam" id="PF00107">
    <property type="entry name" value="ADH_zinc_N"/>
    <property type="match status" value="1"/>
</dbReference>
<dbReference type="PANTHER" id="PTHR43677:SF11">
    <property type="entry name" value="ZINC-CONTAINING ALCOHOL DEHYDROGENASE"/>
    <property type="match status" value="1"/>
</dbReference>
<dbReference type="InterPro" id="IPR020843">
    <property type="entry name" value="ER"/>
</dbReference>
<accession>D2QHM7</accession>
<feature type="domain" description="Enoyl reductase (ER)" evidence="1">
    <location>
        <begin position="10"/>
        <end position="322"/>
    </location>
</feature>
<gene>
    <name evidence="2" type="ordered locus">Slin_3836</name>
</gene>
<dbReference type="SUPFAM" id="SSF50129">
    <property type="entry name" value="GroES-like"/>
    <property type="match status" value="1"/>
</dbReference>
<sequence length="325" mass="34452">MKAAIMYPQGDGPRYAEVPSPVVANEDEVIMTVKAAAIKHIDRGQASGNHYSADAQQTSQAKVIGGDGVGLLADGTRVYAMGVSGMVAQQAVVEKKRMVLVPDGLDDATAAALPNGVIGAAMALRFRAGIQPGDVVLINGATGFTGRVAVQIAKYYGAKKVIATGRNPDSLQTLLRLGADEIISVNQSDEEYLAQIRTIHSSTPVDVIIDYLWGHSAELLLTSLKGKGAFTHPVRFVSIGSITGDKLQLSAENLRSVNLQLSGSGLGSWTRQEVGKLFSETLPEMFQLAADGKLKVDTVMVDLSEIESIYNVAISDGKRLVITMN</sequence>
<dbReference type="STRING" id="504472.Slin_3836"/>
<dbReference type="Gene3D" id="3.40.50.720">
    <property type="entry name" value="NAD(P)-binding Rossmann-like Domain"/>
    <property type="match status" value="1"/>
</dbReference>
<dbReference type="InterPro" id="IPR013149">
    <property type="entry name" value="ADH-like_C"/>
</dbReference>
<dbReference type="EMBL" id="CP001769">
    <property type="protein sequence ID" value="ADB39826.1"/>
    <property type="molecule type" value="Genomic_DNA"/>
</dbReference>
<dbReference type="Gene3D" id="3.90.180.10">
    <property type="entry name" value="Medium-chain alcohol dehydrogenases, catalytic domain"/>
    <property type="match status" value="1"/>
</dbReference>
<dbReference type="InterPro" id="IPR036291">
    <property type="entry name" value="NAD(P)-bd_dom_sf"/>
</dbReference>
<name>D2QHM7_SPILD</name>
<dbReference type="PANTHER" id="PTHR43677">
    <property type="entry name" value="SHORT-CHAIN DEHYDROGENASE/REDUCTASE"/>
    <property type="match status" value="1"/>
</dbReference>
<proteinExistence type="predicted"/>
<dbReference type="SUPFAM" id="SSF51735">
    <property type="entry name" value="NAD(P)-binding Rossmann-fold domains"/>
    <property type="match status" value="1"/>
</dbReference>
<dbReference type="HOGENOM" id="CLU_026673_7_0_10"/>
<dbReference type="InterPro" id="IPR011032">
    <property type="entry name" value="GroES-like_sf"/>
</dbReference>
<dbReference type="SMART" id="SM00829">
    <property type="entry name" value="PKS_ER"/>
    <property type="match status" value="1"/>
</dbReference>
<dbReference type="KEGG" id="sli:Slin_3836"/>